<evidence type="ECO:0000256" key="7">
    <source>
        <dbReference type="RuleBase" id="RU369079"/>
    </source>
</evidence>
<dbReference type="InterPro" id="IPR010656">
    <property type="entry name" value="DctM"/>
</dbReference>
<keyword evidence="5 7" id="KW-1133">Transmembrane helix</keyword>
<gene>
    <name evidence="9" type="ORF">IF202_00830</name>
</gene>
<evidence type="ECO:0000256" key="3">
    <source>
        <dbReference type="ARBA" id="ARBA00022519"/>
    </source>
</evidence>
<keyword evidence="4 7" id="KW-0812">Transmembrane</keyword>
<dbReference type="PIRSF" id="PIRSF006066">
    <property type="entry name" value="HI0050"/>
    <property type="match status" value="1"/>
</dbReference>
<comment type="subcellular location">
    <subcellularLocation>
        <location evidence="1 7">Cell inner membrane</location>
        <topology evidence="1 7">Multi-pass membrane protein</topology>
    </subcellularLocation>
</comment>
<dbReference type="PANTHER" id="PTHR33362:SF5">
    <property type="entry name" value="C4-DICARBOXYLATE TRAP TRANSPORTER LARGE PERMEASE PROTEIN DCTM"/>
    <property type="match status" value="1"/>
</dbReference>
<keyword evidence="7" id="KW-0813">Transport</keyword>
<feature type="transmembrane region" description="Helical" evidence="7">
    <location>
        <begin position="319"/>
        <end position="347"/>
    </location>
</feature>
<reference evidence="9 10" key="1">
    <citation type="submission" date="2020-09" db="EMBL/GenBank/DDBJ databases">
        <title>Marinomonas sp. nov., isolated from the cysticercosis algae of Qingdao, China.</title>
        <authorList>
            <person name="Sun X."/>
        </authorList>
    </citation>
    <scope>NUCLEOTIDE SEQUENCE [LARGE SCALE GENOMIC DNA]</scope>
    <source>
        <strain evidence="9 10">SM2066</strain>
    </source>
</reference>
<keyword evidence="10" id="KW-1185">Reference proteome</keyword>
<evidence type="ECO:0000256" key="4">
    <source>
        <dbReference type="ARBA" id="ARBA00022692"/>
    </source>
</evidence>
<evidence type="ECO:0000313" key="10">
    <source>
        <dbReference type="Proteomes" id="UP000604161"/>
    </source>
</evidence>
<keyword evidence="2" id="KW-1003">Cell membrane</keyword>
<feature type="transmembrane region" description="Helical" evidence="7">
    <location>
        <begin position="6"/>
        <end position="37"/>
    </location>
</feature>
<keyword evidence="6 7" id="KW-0472">Membrane</keyword>
<feature type="transmembrane region" description="Helical" evidence="7">
    <location>
        <begin position="359"/>
        <end position="380"/>
    </location>
</feature>
<name>A0ABR8NYL1_9GAMM</name>
<feature type="transmembrane region" description="Helical" evidence="7">
    <location>
        <begin position="215"/>
        <end position="236"/>
    </location>
</feature>
<comment type="subunit">
    <text evidence="7">The complex comprises the extracytoplasmic solute receptor protein and the two transmembrane proteins.</text>
</comment>
<proteinExistence type="inferred from homology"/>
<dbReference type="NCBIfam" id="TIGR00786">
    <property type="entry name" value="dctM"/>
    <property type="match status" value="1"/>
</dbReference>
<feature type="transmembrane region" description="Helical" evidence="7">
    <location>
        <begin position="106"/>
        <end position="126"/>
    </location>
</feature>
<evidence type="ECO:0000313" key="9">
    <source>
        <dbReference type="EMBL" id="MBD5769582.1"/>
    </source>
</evidence>
<feature type="transmembrane region" description="Helical" evidence="7">
    <location>
        <begin position="279"/>
        <end position="299"/>
    </location>
</feature>
<dbReference type="PANTHER" id="PTHR33362">
    <property type="entry name" value="SIALIC ACID TRAP TRANSPORTER PERMEASE PROTEIN SIAT-RELATED"/>
    <property type="match status" value="1"/>
</dbReference>
<dbReference type="Pfam" id="PF06808">
    <property type="entry name" value="DctM"/>
    <property type="match status" value="1"/>
</dbReference>
<evidence type="ECO:0000256" key="2">
    <source>
        <dbReference type="ARBA" id="ARBA00022475"/>
    </source>
</evidence>
<feature type="transmembrane region" description="Helical" evidence="7">
    <location>
        <begin position="49"/>
        <end position="68"/>
    </location>
</feature>
<dbReference type="InterPro" id="IPR004681">
    <property type="entry name" value="TRAP_DctM"/>
</dbReference>
<protein>
    <recommendedName>
        <fullName evidence="7">TRAP transporter large permease protein</fullName>
    </recommendedName>
</protein>
<accession>A0ABR8NYL1</accession>
<feature type="transmembrane region" description="Helical" evidence="7">
    <location>
        <begin position="400"/>
        <end position="424"/>
    </location>
</feature>
<comment type="function">
    <text evidence="7">Part of the tripartite ATP-independent periplasmic (TRAP) transport system.</text>
</comment>
<organism evidence="9 10">
    <name type="scientific">Marinomonas colpomeniae</name>
    <dbReference type="NCBI Taxonomy" id="2774408"/>
    <lineage>
        <taxon>Bacteria</taxon>
        <taxon>Pseudomonadati</taxon>
        <taxon>Pseudomonadota</taxon>
        <taxon>Gammaproteobacteria</taxon>
        <taxon>Oceanospirillales</taxon>
        <taxon>Oceanospirillaceae</taxon>
        <taxon>Marinomonas</taxon>
    </lineage>
</organism>
<evidence type="ECO:0000256" key="5">
    <source>
        <dbReference type="ARBA" id="ARBA00022989"/>
    </source>
</evidence>
<comment type="caution">
    <text evidence="7">Lacks conserved residue(s) required for the propagation of feature annotation.</text>
</comment>
<comment type="similarity">
    <text evidence="7">Belongs to the TRAP transporter large permease family.</text>
</comment>
<evidence type="ECO:0000256" key="6">
    <source>
        <dbReference type="ARBA" id="ARBA00023136"/>
    </source>
</evidence>
<evidence type="ECO:0000259" key="8">
    <source>
        <dbReference type="Pfam" id="PF06808"/>
    </source>
</evidence>
<dbReference type="Proteomes" id="UP000604161">
    <property type="component" value="Unassembled WGS sequence"/>
</dbReference>
<dbReference type="RefSeq" id="WP_191592976.1">
    <property type="nucleotide sequence ID" value="NZ_JACYFC010000001.1"/>
</dbReference>
<feature type="domain" description="TRAP C4-dicarboxylate transport system permease DctM subunit" evidence="8">
    <location>
        <begin position="9"/>
        <end position="419"/>
    </location>
</feature>
<dbReference type="EMBL" id="JACYFC010000001">
    <property type="protein sequence ID" value="MBD5769582.1"/>
    <property type="molecule type" value="Genomic_DNA"/>
</dbReference>
<comment type="caution">
    <text evidence="9">The sequence shown here is derived from an EMBL/GenBank/DDBJ whole genome shotgun (WGS) entry which is preliminary data.</text>
</comment>
<feature type="transmembrane region" description="Helical" evidence="7">
    <location>
        <begin position="138"/>
        <end position="165"/>
    </location>
</feature>
<feature type="transmembrane region" description="Helical" evidence="7">
    <location>
        <begin position="171"/>
        <end position="194"/>
    </location>
</feature>
<evidence type="ECO:0000256" key="1">
    <source>
        <dbReference type="ARBA" id="ARBA00004429"/>
    </source>
</evidence>
<keyword evidence="3 7" id="KW-0997">Cell inner membrane</keyword>
<sequence length="429" mass="45848">MSLPIITTFALLFSLLASGAWVFLSLLGVGIGSLSIFKSIPVDRILSQTVWNGLSSPELVALPLFILMSELLMRSRFIDGLFRAIEPWVRRLPGGLLHTNVVGCTFFALISGSSAATTSAVGKITLKELDARGYDSQLAMGTLAGAGTLGFLIPPSIIMIIYGVLSQTSVLKLFAAGIIPGLMLALLLMVYIAFADRKRHTRSEAIDENIWKDRLVNLPALTPFIILMSGLLIALYGGFASPSEAASISVVITLCIMLWEKSLNLKALMAALIGTARTASMLGLIIASASFLSTAMGFLGLPQAISGLISSFNLSPLELVALLVVVYIILGCFLEGMSLILMTLPLVLPLITAAGYDKIWFGVFLIIVVELAQISPPVGMNLFVIQGLTGEKLGEIAKSVLPIFIIMVCFVFFLAVFPEVVTFLPSLMG</sequence>